<keyword evidence="15" id="KW-1185">Reference proteome</keyword>
<dbReference type="InterPro" id="IPR013747">
    <property type="entry name" value="ACP_syn_III_C"/>
</dbReference>
<dbReference type="SUPFAM" id="SSF53901">
    <property type="entry name" value="Thiolase-like"/>
    <property type="match status" value="1"/>
</dbReference>
<dbReference type="Proteomes" id="UP000316726">
    <property type="component" value="Chromosome 8"/>
</dbReference>
<dbReference type="STRING" id="1764295.A0A5B8MPA2"/>
<evidence type="ECO:0000256" key="9">
    <source>
        <dbReference type="ARBA" id="ARBA00052419"/>
    </source>
</evidence>
<evidence type="ECO:0000256" key="4">
    <source>
        <dbReference type="ARBA" id="ARBA00022516"/>
    </source>
</evidence>
<evidence type="ECO:0000259" key="13">
    <source>
        <dbReference type="Pfam" id="PF08545"/>
    </source>
</evidence>
<feature type="compositionally biased region" description="Low complexity" evidence="11">
    <location>
        <begin position="53"/>
        <end position="66"/>
    </location>
</feature>
<dbReference type="EMBL" id="CP031041">
    <property type="protein sequence ID" value="QDZ22508.1"/>
    <property type="molecule type" value="Genomic_DNA"/>
</dbReference>
<dbReference type="NCBIfam" id="TIGR00747">
    <property type="entry name" value="fabH"/>
    <property type="match status" value="1"/>
</dbReference>
<evidence type="ECO:0000256" key="11">
    <source>
        <dbReference type="SAM" id="MobiDB-lite"/>
    </source>
</evidence>
<feature type="domain" description="Beta-ketoacyl-[acyl-carrier-protein] synthase III N-terminal" evidence="13">
    <location>
        <begin position="183"/>
        <end position="264"/>
    </location>
</feature>
<feature type="domain" description="Beta-ketoacyl-[acyl-carrier-protein] synthase III C-terminal" evidence="12">
    <location>
        <begin position="329"/>
        <end position="412"/>
    </location>
</feature>
<comment type="catalytic activity">
    <reaction evidence="9">
        <text>malonyl-[ACP] + acetyl-CoA + H(+) = 3-oxobutanoyl-[ACP] + CO2 + CoA</text>
        <dbReference type="Rhea" id="RHEA:12080"/>
        <dbReference type="Rhea" id="RHEA-COMP:9623"/>
        <dbReference type="Rhea" id="RHEA-COMP:9625"/>
        <dbReference type="ChEBI" id="CHEBI:15378"/>
        <dbReference type="ChEBI" id="CHEBI:16526"/>
        <dbReference type="ChEBI" id="CHEBI:57287"/>
        <dbReference type="ChEBI" id="CHEBI:57288"/>
        <dbReference type="ChEBI" id="CHEBI:78449"/>
        <dbReference type="ChEBI" id="CHEBI:78450"/>
        <dbReference type="EC" id="2.3.1.180"/>
    </reaction>
</comment>
<dbReference type="PANTHER" id="PTHR43091:SF1">
    <property type="entry name" value="BETA-KETOACYL-[ACYL-CARRIER-PROTEIN] SYNTHASE III, CHLOROPLASTIC"/>
    <property type="match status" value="1"/>
</dbReference>
<dbReference type="Pfam" id="PF08541">
    <property type="entry name" value="ACP_syn_III_C"/>
    <property type="match status" value="1"/>
</dbReference>
<accession>A0A5B8MPA2</accession>
<keyword evidence="8" id="KW-0275">Fatty acid biosynthesis</keyword>
<dbReference type="EC" id="2.3.1.180" evidence="3"/>
<dbReference type="HAMAP" id="MF_01815">
    <property type="entry name" value="FabH"/>
    <property type="match status" value="1"/>
</dbReference>
<comment type="similarity">
    <text evidence="2">Belongs to the thiolase-like superfamily. FabH family.</text>
</comment>
<dbReference type="OrthoDB" id="428487at2759"/>
<evidence type="ECO:0000313" key="14">
    <source>
        <dbReference type="EMBL" id="QDZ22508.1"/>
    </source>
</evidence>
<dbReference type="InterPro" id="IPR016039">
    <property type="entry name" value="Thiolase-like"/>
</dbReference>
<dbReference type="GO" id="GO:0004315">
    <property type="term" value="F:3-oxoacyl-[acyl-carrier-protein] synthase activity"/>
    <property type="evidence" value="ECO:0007669"/>
    <property type="project" value="InterPro"/>
</dbReference>
<evidence type="ECO:0000256" key="5">
    <source>
        <dbReference type="ARBA" id="ARBA00022679"/>
    </source>
</evidence>
<dbReference type="Gene3D" id="3.40.47.10">
    <property type="match status" value="1"/>
</dbReference>
<dbReference type="InterPro" id="IPR013751">
    <property type="entry name" value="ACP_syn_III_N"/>
</dbReference>
<keyword evidence="7" id="KW-0443">Lipid metabolism</keyword>
<evidence type="ECO:0000256" key="7">
    <source>
        <dbReference type="ARBA" id="ARBA00023098"/>
    </source>
</evidence>
<dbReference type="InterPro" id="IPR004655">
    <property type="entry name" value="FabH"/>
</dbReference>
<dbReference type="CDD" id="cd00830">
    <property type="entry name" value="KAS_III"/>
    <property type="match status" value="1"/>
</dbReference>
<reference evidence="14 15" key="1">
    <citation type="submission" date="2018-07" db="EMBL/GenBank/DDBJ databases">
        <title>The complete nuclear genome of the prasinophyte Chloropicon primus (CCMP1205).</title>
        <authorList>
            <person name="Pombert J.-F."/>
            <person name="Otis C."/>
            <person name="Turmel M."/>
            <person name="Lemieux C."/>
        </authorList>
    </citation>
    <scope>NUCLEOTIDE SEQUENCE [LARGE SCALE GENOMIC DNA]</scope>
    <source>
        <strain evidence="14 15">CCMP1205</strain>
    </source>
</reference>
<keyword evidence="6" id="KW-0276">Fatty acid metabolism</keyword>
<dbReference type="GO" id="GO:0033818">
    <property type="term" value="F:beta-ketoacyl-acyl-carrier-protein synthase III activity"/>
    <property type="evidence" value="ECO:0007669"/>
    <property type="project" value="UniProtKB-EC"/>
</dbReference>
<dbReference type="PANTHER" id="PTHR43091">
    <property type="entry name" value="3-OXOACYL-[ACYL-CARRIER-PROTEIN] SYNTHASE"/>
    <property type="match status" value="1"/>
</dbReference>
<dbReference type="FunFam" id="3.40.47.10:FF:000004">
    <property type="entry name" value="3-oxoacyl-[acyl-carrier-protein] synthase 3"/>
    <property type="match status" value="1"/>
</dbReference>
<evidence type="ECO:0000256" key="6">
    <source>
        <dbReference type="ARBA" id="ARBA00022832"/>
    </source>
</evidence>
<comment type="pathway">
    <text evidence="1">Lipid metabolism; fatty acid biosynthesis.</text>
</comment>
<evidence type="ECO:0000256" key="3">
    <source>
        <dbReference type="ARBA" id="ARBA00012333"/>
    </source>
</evidence>
<organism evidence="14 15">
    <name type="scientific">Chloropicon primus</name>
    <dbReference type="NCBI Taxonomy" id="1764295"/>
    <lineage>
        <taxon>Eukaryota</taxon>
        <taxon>Viridiplantae</taxon>
        <taxon>Chlorophyta</taxon>
        <taxon>Chloropicophyceae</taxon>
        <taxon>Chloropicales</taxon>
        <taxon>Chloropicaceae</taxon>
        <taxon>Chloropicon</taxon>
    </lineage>
</organism>
<dbReference type="GO" id="GO:0006633">
    <property type="term" value="P:fatty acid biosynthetic process"/>
    <property type="evidence" value="ECO:0007669"/>
    <property type="project" value="UniProtKB-KW"/>
</dbReference>
<comment type="function">
    <text evidence="10">Catalyzes the condensation reaction of fatty acid synthesis by the addition to an acyl acceptor of two carbons from malonyl-ACP. KAS III catalyzes the first condensation reaction which initiates fatty acid synthesis and may therefore play a role in governing the total rate of fatty acid production. Possesses both acetoacetyl-ACP synthase and acetyl transacylase activities.</text>
</comment>
<evidence type="ECO:0000256" key="2">
    <source>
        <dbReference type="ARBA" id="ARBA00008642"/>
    </source>
</evidence>
<dbReference type="NCBIfam" id="NF006829">
    <property type="entry name" value="PRK09352.1"/>
    <property type="match status" value="1"/>
</dbReference>
<name>A0A5B8MPA2_9CHLO</name>
<gene>
    <name evidence="14" type="ORF">A3770_08p50260</name>
</gene>
<evidence type="ECO:0000256" key="10">
    <source>
        <dbReference type="ARBA" id="ARBA00057449"/>
    </source>
</evidence>
<feature type="compositionally biased region" description="Basic residues" evidence="11">
    <location>
        <begin position="23"/>
        <end position="39"/>
    </location>
</feature>
<protein>
    <recommendedName>
        <fullName evidence="3">beta-ketoacyl-[acyl-carrier-protein] synthase III</fullName>
        <ecNumber evidence="3">2.3.1.180</ecNumber>
    </recommendedName>
</protein>
<evidence type="ECO:0000256" key="1">
    <source>
        <dbReference type="ARBA" id="ARBA00005194"/>
    </source>
</evidence>
<evidence type="ECO:0000256" key="8">
    <source>
        <dbReference type="ARBA" id="ARBA00023160"/>
    </source>
</evidence>
<evidence type="ECO:0000313" key="15">
    <source>
        <dbReference type="Proteomes" id="UP000316726"/>
    </source>
</evidence>
<proteinExistence type="inferred from homology"/>
<keyword evidence="5" id="KW-0808">Transferase</keyword>
<sequence>MRQDPCRRCQGRTHPAATNTTALRRRTTRTTTRTRRRREVCRGGREGGEDASAATTTATTTAATRTTRGKGLEGCPWVKGVRVLGCGSKVPNRIVTNTDLERLVETNDEWIRTRTGICERRVLGEGEDLSSLAAEAAREALKASGVAPEELDLIILATSSSDDLFGSACSVQAALGAPQAACFDLTSACSGFVVGLITGAQYIRSGAYGKILVVGADALSRFVDWTDRNTCILFGDGCGACVLGAQDPSEFGCNLLSFHIESDGTGRKHLNAGFSGFGDKSSVGTGAEERGKEGSYANICMSGQDVFKWAVRAVPSVVQKAVESSDLSTVGDIDWLVLHQANTRILESAAQRLGIPSEKVISNIDKYGNTSAASVPLALDEAVKSGQIKKGDVIATAGFGAGLTAASAVFLWD</sequence>
<keyword evidence="4" id="KW-0444">Lipid biosynthesis</keyword>
<feature type="region of interest" description="Disordered" evidence="11">
    <location>
        <begin position="1"/>
        <end position="68"/>
    </location>
</feature>
<dbReference type="Pfam" id="PF08545">
    <property type="entry name" value="ACP_syn_III"/>
    <property type="match status" value="1"/>
</dbReference>
<evidence type="ECO:0000259" key="12">
    <source>
        <dbReference type="Pfam" id="PF08541"/>
    </source>
</evidence>
<dbReference type="AlphaFoldDB" id="A0A5B8MPA2"/>